<dbReference type="GO" id="GO:0005694">
    <property type="term" value="C:chromosome"/>
    <property type="evidence" value="ECO:0007669"/>
    <property type="project" value="InterPro"/>
</dbReference>
<dbReference type="EC" id="5.6.2.4" evidence="7"/>
<dbReference type="GO" id="GO:0006265">
    <property type="term" value="P:DNA topological change"/>
    <property type="evidence" value="ECO:0007669"/>
    <property type="project" value="InterPro"/>
</dbReference>
<dbReference type="OrthoDB" id="5298826at2"/>
<reference evidence="9 10" key="1">
    <citation type="submission" date="2019-03" db="EMBL/GenBank/DDBJ databases">
        <title>Genomics of glacier-inhabiting Cryobacterium strains.</title>
        <authorList>
            <person name="Liu Q."/>
            <person name="Xin Y.-H."/>
        </authorList>
    </citation>
    <scope>NUCLEOTIDE SEQUENCE [LARGE SCALE GENOMIC DNA]</scope>
    <source>
        <strain evidence="9 10">Hh15</strain>
    </source>
</reference>
<evidence type="ECO:0000256" key="5">
    <source>
        <dbReference type="ARBA" id="ARBA00023235"/>
    </source>
</evidence>
<dbReference type="SUPFAM" id="SSF52540">
    <property type="entry name" value="P-loop containing nucleoside triphosphate hydrolases"/>
    <property type="match status" value="1"/>
</dbReference>
<evidence type="ECO:0000256" key="3">
    <source>
        <dbReference type="ARBA" id="ARBA00022806"/>
    </source>
</evidence>
<evidence type="ECO:0000256" key="7">
    <source>
        <dbReference type="ARBA" id="ARBA00034808"/>
    </source>
</evidence>
<dbReference type="GO" id="GO:0003916">
    <property type="term" value="F:DNA topoisomerase activity"/>
    <property type="evidence" value="ECO:0007669"/>
    <property type="project" value="InterPro"/>
</dbReference>
<dbReference type="PANTHER" id="PTHR11070:SF63">
    <property type="entry name" value="DNA HELICASE IV"/>
    <property type="match status" value="1"/>
</dbReference>
<comment type="catalytic activity">
    <reaction evidence="6">
        <text>Couples ATP hydrolysis with the unwinding of duplex DNA by translocating in the 3'-5' direction.</text>
        <dbReference type="EC" id="5.6.2.4"/>
    </reaction>
</comment>
<dbReference type="STRING" id="1424661.SAMN05216281_10612"/>
<dbReference type="GO" id="GO:0005829">
    <property type="term" value="C:cytosol"/>
    <property type="evidence" value="ECO:0007669"/>
    <property type="project" value="TreeGrafter"/>
</dbReference>
<dbReference type="GO" id="GO:0005524">
    <property type="term" value="F:ATP binding"/>
    <property type="evidence" value="ECO:0007669"/>
    <property type="project" value="UniProtKB-UniRule"/>
</dbReference>
<keyword evidence="3 9" id="KW-0347">Helicase</keyword>
<dbReference type="GO" id="GO:0000725">
    <property type="term" value="P:recombinational repair"/>
    <property type="evidence" value="ECO:0007669"/>
    <property type="project" value="TreeGrafter"/>
</dbReference>
<dbReference type="SUPFAM" id="SSF57783">
    <property type="entry name" value="Zinc beta-ribbon"/>
    <property type="match status" value="1"/>
</dbReference>
<dbReference type="Gene3D" id="3.40.91.30">
    <property type="match status" value="1"/>
</dbReference>
<dbReference type="InterPro" id="IPR014016">
    <property type="entry name" value="UvrD-like_ATP-bd"/>
</dbReference>
<dbReference type="Pfam" id="PF13361">
    <property type="entry name" value="UvrD_C"/>
    <property type="match status" value="1"/>
</dbReference>
<sequence length="927" mass="103441">MTKHALEIWQPSAWGKALTGSGGWQLSLHDDIVAVTIGGAAVATAIEDIDTVVVSRGMFWSQIELQVGERVNRLRGIRSKDAAAFEHAFTSARQSLQLRQLTAEFDAAARQATLWLNSFTASLTEHLRTMGWITREFSTEWAARKSAVGFSHLLDEKSLRPHIAAQPADIADTIAHWSEDMFAVIARENQNHLEREADECREFFDNVESSPLTPEQTRAVVCFDNRMLVVASAGSGKTSTMVAKAGYALHRNLIPADKILMLAFNSAAAKQLQQRTRYRLTPLGLDADKVVARTFHAFGLDIIGQATGKKPSLAPWLEGGKGIEQLGRIVDRLRATDVMFRSEWDFFRAVLARDYPDDNGEKVDASEGFQTLQGVPVRSPAERIIADWLFFNGVDYIYEKRYEIETADAEHGQYRPDFYFPDIKTYHEHWAIDADGSSPFEGYLDDVAWKRKVHRTNGTTLLETTRGELYGGTALIALAKQLTELGITLQPDPDRLAAGQKPVENALLLGTFRTFLIHAKSNCLTDEQLRENLAVLAHGPVRYRDASFLRLFTAIRREWNAQLAADDCIDFEDMLTLSAQHLEAGDWDSPYDLVMVDEFQDASFARARLARALVDAPGRYLFAVGDDWQSINRFAGADVSVMTEFESWFGPSETMRLERTFRFPQSIADVSSAFVMQNPTQIAKSVVSSTAEYAPTVEIMSVEAESAVALAIRHRLTTLHGRVASGAIPGVPGRKVSVLVLGRYRHQSSYLEGCKPLTDLLDISFMTIHASKGGEADYIVMPGLVSGKWGFPSTIPNDPVLRLAMPAAEEFPKAEERRLLYVALTRARRSVLLVTIDKRESRFVMELIRDQAVLRTNAIGEVLHSIVCPRCGRGFMVERTSKRGPFLGCRRYPRCKATLSIDGSPSVPIVKPATGYRKPFTPYRRNR</sequence>
<evidence type="ECO:0000313" key="9">
    <source>
        <dbReference type="EMBL" id="TFB93346.1"/>
    </source>
</evidence>
<accession>A0A1H8FE42</accession>
<gene>
    <name evidence="9" type="ORF">E3O10_03480</name>
</gene>
<comment type="catalytic activity">
    <reaction evidence="8">
        <text>ATP + H2O = ADP + phosphate + H(+)</text>
        <dbReference type="Rhea" id="RHEA:13065"/>
        <dbReference type="ChEBI" id="CHEBI:15377"/>
        <dbReference type="ChEBI" id="CHEBI:15378"/>
        <dbReference type="ChEBI" id="CHEBI:30616"/>
        <dbReference type="ChEBI" id="CHEBI:43474"/>
        <dbReference type="ChEBI" id="CHEBI:456216"/>
        <dbReference type="EC" id="5.6.2.4"/>
    </reaction>
</comment>
<dbReference type="Pfam" id="PF12462">
    <property type="entry name" value="Helicase_IV_N"/>
    <property type="match status" value="1"/>
</dbReference>
<keyword evidence="5" id="KW-0413">Isomerase</keyword>
<protein>
    <recommendedName>
        <fullName evidence="7">DNA 3'-5' helicase</fullName>
        <ecNumber evidence="7">5.6.2.4</ecNumber>
    </recommendedName>
</protein>
<dbReference type="GO" id="GO:0043138">
    <property type="term" value="F:3'-5' DNA helicase activity"/>
    <property type="evidence" value="ECO:0007669"/>
    <property type="project" value="UniProtKB-EC"/>
</dbReference>
<keyword evidence="2" id="KW-0378">Hydrolase</keyword>
<dbReference type="Pfam" id="PF01396">
    <property type="entry name" value="Zn_ribbon_Top1"/>
    <property type="match status" value="1"/>
</dbReference>
<dbReference type="PROSITE" id="PS51198">
    <property type="entry name" value="UVRD_HELICASE_ATP_BIND"/>
    <property type="match status" value="1"/>
</dbReference>
<evidence type="ECO:0000256" key="6">
    <source>
        <dbReference type="ARBA" id="ARBA00034617"/>
    </source>
</evidence>
<dbReference type="PANTHER" id="PTHR11070">
    <property type="entry name" value="UVRD / RECB / PCRA DNA HELICASE FAMILY MEMBER"/>
    <property type="match status" value="1"/>
</dbReference>
<dbReference type="GO" id="GO:0016787">
    <property type="term" value="F:hydrolase activity"/>
    <property type="evidence" value="ECO:0007669"/>
    <property type="project" value="UniProtKB-UniRule"/>
</dbReference>
<dbReference type="GO" id="GO:0003677">
    <property type="term" value="F:DNA binding"/>
    <property type="evidence" value="ECO:0007669"/>
    <property type="project" value="InterPro"/>
</dbReference>
<dbReference type="Pfam" id="PF00580">
    <property type="entry name" value="UvrD-helicase"/>
    <property type="match status" value="1"/>
</dbReference>
<name>A0A1H8FE42_9MICO</name>
<evidence type="ECO:0000256" key="8">
    <source>
        <dbReference type="ARBA" id="ARBA00048988"/>
    </source>
</evidence>
<dbReference type="Proteomes" id="UP000297654">
    <property type="component" value="Unassembled WGS sequence"/>
</dbReference>
<dbReference type="InterPro" id="IPR027417">
    <property type="entry name" value="P-loop_NTPase"/>
</dbReference>
<keyword evidence="10" id="KW-1185">Reference proteome</keyword>
<dbReference type="InterPro" id="IPR014017">
    <property type="entry name" value="DNA_helicase_UvrD-like_C"/>
</dbReference>
<evidence type="ECO:0000256" key="1">
    <source>
        <dbReference type="ARBA" id="ARBA00022741"/>
    </source>
</evidence>
<dbReference type="CDD" id="cd18807">
    <property type="entry name" value="SF1_C_UvrD"/>
    <property type="match status" value="1"/>
</dbReference>
<dbReference type="EMBL" id="SOFF01000012">
    <property type="protein sequence ID" value="TFB93346.1"/>
    <property type="molecule type" value="Genomic_DNA"/>
</dbReference>
<evidence type="ECO:0000313" key="10">
    <source>
        <dbReference type="Proteomes" id="UP000297654"/>
    </source>
</evidence>
<dbReference type="AlphaFoldDB" id="A0A1H8FE42"/>
<evidence type="ECO:0000256" key="2">
    <source>
        <dbReference type="ARBA" id="ARBA00022801"/>
    </source>
</evidence>
<dbReference type="Gene3D" id="3.40.50.300">
    <property type="entry name" value="P-loop containing nucleotide triphosphate hydrolases"/>
    <property type="match status" value="3"/>
</dbReference>
<dbReference type="InterPro" id="IPR013498">
    <property type="entry name" value="Topo_IA_Znf"/>
</dbReference>
<proteinExistence type="predicted"/>
<dbReference type="Gene3D" id="3.30.65.10">
    <property type="entry name" value="Bacterial Topoisomerase I, domain 1"/>
    <property type="match status" value="1"/>
</dbReference>
<dbReference type="InterPro" id="IPR000212">
    <property type="entry name" value="DNA_helicase_UvrD/REP"/>
</dbReference>
<keyword evidence="1" id="KW-0547">Nucleotide-binding</keyword>
<comment type="caution">
    <text evidence="9">The sequence shown here is derived from an EMBL/GenBank/DDBJ whole genome shotgun (WGS) entry which is preliminary data.</text>
</comment>
<keyword evidence="4" id="KW-0067">ATP-binding</keyword>
<evidence type="ECO:0000256" key="4">
    <source>
        <dbReference type="ARBA" id="ARBA00022840"/>
    </source>
</evidence>
<organism evidence="9 10">
    <name type="scientific">Cryobacterium luteum</name>
    <dbReference type="NCBI Taxonomy" id="1424661"/>
    <lineage>
        <taxon>Bacteria</taxon>
        <taxon>Bacillati</taxon>
        <taxon>Actinomycetota</taxon>
        <taxon>Actinomycetes</taxon>
        <taxon>Micrococcales</taxon>
        <taxon>Microbacteriaceae</taxon>
        <taxon>Cryobacterium</taxon>
    </lineage>
</organism>
<dbReference type="RefSeq" id="WP_092109200.1">
    <property type="nucleotide sequence ID" value="NZ_FOCN01000006.1"/>
</dbReference>
<dbReference type="InterPro" id="IPR022161">
    <property type="entry name" value="Helicase_IV_N"/>
</dbReference>